<feature type="region of interest" description="Disordered" evidence="1">
    <location>
        <begin position="1422"/>
        <end position="1443"/>
    </location>
</feature>
<dbReference type="EMBL" id="BKCJ010004150">
    <property type="protein sequence ID" value="GEU59314.1"/>
    <property type="molecule type" value="Genomic_DNA"/>
</dbReference>
<organism evidence="2">
    <name type="scientific">Tanacetum cinerariifolium</name>
    <name type="common">Dalmatian daisy</name>
    <name type="synonym">Chrysanthemum cinerariifolium</name>
    <dbReference type="NCBI Taxonomy" id="118510"/>
    <lineage>
        <taxon>Eukaryota</taxon>
        <taxon>Viridiplantae</taxon>
        <taxon>Streptophyta</taxon>
        <taxon>Embryophyta</taxon>
        <taxon>Tracheophyta</taxon>
        <taxon>Spermatophyta</taxon>
        <taxon>Magnoliopsida</taxon>
        <taxon>eudicotyledons</taxon>
        <taxon>Gunneridae</taxon>
        <taxon>Pentapetalae</taxon>
        <taxon>asterids</taxon>
        <taxon>campanulids</taxon>
        <taxon>Asterales</taxon>
        <taxon>Asteraceae</taxon>
        <taxon>Asteroideae</taxon>
        <taxon>Anthemideae</taxon>
        <taxon>Anthemidinae</taxon>
        <taxon>Tanacetum</taxon>
    </lineage>
</organism>
<feature type="region of interest" description="Disordered" evidence="1">
    <location>
        <begin position="607"/>
        <end position="646"/>
    </location>
</feature>
<reference evidence="2" key="1">
    <citation type="journal article" date="2019" name="Sci. Rep.">
        <title>Draft genome of Tanacetum cinerariifolium, the natural source of mosquito coil.</title>
        <authorList>
            <person name="Yamashiro T."/>
            <person name="Shiraishi A."/>
            <person name="Satake H."/>
            <person name="Nakayama K."/>
        </authorList>
    </citation>
    <scope>NUCLEOTIDE SEQUENCE</scope>
</reference>
<name>A0A6L2LGG1_TANCI</name>
<feature type="region of interest" description="Disordered" evidence="1">
    <location>
        <begin position="390"/>
        <end position="466"/>
    </location>
</feature>
<evidence type="ECO:0008006" key="3">
    <source>
        <dbReference type="Google" id="ProtNLM"/>
    </source>
</evidence>
<evidence type="ECO:0000313" key="2">
    <source>
        <dbReference type="EMBL" id="GEU59314.1"/>
    </source>
</evidence>
<sequence>MAIEESKDLSSLALDELIGNLKVHEVVMEKDSESYKGKKERVKSIALKAKKESTDDETLTSGSDDEEYVMDVGNFKSSLEERVNLFDNQKKKRSHFDKEIRIKERVTRNVLDVVTQIISLVIVQNHLATKIKMPSLEVLGEIAKMTPKTKPMMKLVSWLNRRMSANSLREMLNNQKSPSCKIGLGFDSDKASTSETKTMSFVGSFAEKGTDRSTIKVHGSTLPGSVYLRTCLELDEWIKDSGCSKHMTGNFWCTASVKTLNKGEIELNAIVDGQDKTITEASVKRHLKLADADGISTLPTIDIFEQLALIGHVTDSDKLTFQKDKAITKEMHDGLGRATTTASSLEAEQGSGKVTTLENKLKSTKVVYNKALFTLTKRVKKLEKKLKHKRRRVVVDSSEDEEASLDKEDSPKQGRMIEEINKDENTNLVKSSKQGEVHETTRRSKESGDTEVVDFSTASPKKDDDEETLAETLVSIKKSAAKDKGKAIMQESEPLKTIKKKEMIQISLDEEIAQRFYEEEQAQLLMDEEYAQQVQDQWMLATKRAEEKRNKPPAQAQQRTYMSNYIKNMGGYTLKQLKQYAFEEIKMLFDQTMKSIRNFVPMESEDQIIDSKAREGSSKEGESLKRPAEEESGHEHQKKQRVEEETIQQEDIVAKQVMKESFKKVEGRLKTLKAREDNEKRQKKQDDLKNLHLWTIWKLFMILKKADGSYNTYIFFNEMLNDFDKEDLIVLYRLFNEKIHSLMLGEVSIHMLVKKKYPLPQDTLTRMLQWKLHVNYNVTEMAYELLREDCWELNVYVLSTAKTEVSTANTILVLLKVIQEMTKYVSTAGVKLVLPVLRYSNQSRAYRVFNKRTRVIMESIHVNFDELPLMALDQISSDPAPECQTMVLEHDSLSLAVQHQANVSQADRTVTASKEMDFLFSPLFDELLNGSSKVVSKSSTVSAADAPNQRQQYITPLNNHTTPAPTYHPLEQVIGNPSQSVRTRRQLESDAEMCMFVLTEELHQFDRLDVWELVDRPLCINVINLKWLWKNKRDEENTVIRNKSRLVAKGVILDLSKSYIYSEISYICKSSCLLNIAHVHPRIDNATKDEDPKCWLARYQITRRGNGLVEVKGVEDLGKENVRNVLVNGNQAGCSYKEFLACNPKEYDAKRGAVVLTRWIKKTENVQDMSGCSIDQKVKHTIGSFVGKDLTWWNSQICTLSQEVAVSISWNDIKAGHVAYTDRFHELARLVPLLVTSKSRMIKRNGLIKKVKKKGNVGEPSKANSGRDDNKRTNVFATTMNPVGKENTDYRGVPRNVNHVNTRNPPVRGRGIQENQARDRAFMLGAKEARQDPNIMTGTKEPSELGFRFETEIASGQLVEIDKVIKCCKLEIEGHVFDINLIPFGYGSFDVIIGNFIPLTPDLYFTSLDEFANKPVVKNSKAKSSEKETKVVRNNDDDPIIKE</sequence>
<feature type="region of interest" description="Disordered" evidence="1">
    <location>
        <begin position="1253"/>
        <end position="1310"/>
    </location>
</feature>
<protein>
    <recommendedName>
        <fullName evidence="3">Reverse transcriptase domain-containing protein</fullName>
    </recommendedName>
</protein>
<accession>A0A6L2LGG1</accession>
<feature type="compositionally biased region" description="Basic and acidic residues" evidence="1">
    <location>
        <begin position="433"/>
        <end position="448"/>
    </location>
</feature>
<evidence type="ECO:0000256" key="1">
    <source>
        <dbReference type="SAM" id="MobiDB-lite"/>
    </source>
</evidence>
<feature type="compositionally biased region" description="Basic and acidic residues" evidence="1">
    <location>
        <begin position="404"/>
        <end position="425"/>
    </location>
</feature>
<feature type="compositionally biased region" description="Basic and acidic residues" evidence="1">
    <location>
        <begin position="609"/>
        <end position="644"/>
    </location>
</feature>
<feature type="compositionally biased region" description="Basic and acidic residues" evidence="1">
    <location>
        <begin position="1423"/>
        <end position="1443"/>
    </location>
</feature>
<gene>
    <name evidence="2" type="ORF">Tci_031292</name>
</gene>
<comment type="caution">
    <text evidence="2">The sequence shown here is derived from an EMBL/GenBank/DDBJ whole genome shotgun (WGS) entry which is preliminary data.</text>
</comment>
<proteinExistence type="predicted"/>